<feature type="non-terminal residue" evidence="2">
    <location>
        <position position="30"/>
    </location>
</feature>
<evidence type="ECO:0000313" key="2">
    <source>
        <dbReference type="EMBL" id="SVD19400.1"/>
    </source>
</evidence>
<dbReference type="AlphaFoldDB" id="A0A382TBA6"/>
<keyword evidence="1" id="KW-1133">Transmembrane helix</keyword>
<accession>A0A382TBA6</accession>
<organism evidence="2">
    <name type="scientific">marine metagenome</name>
    <dbReference type="NCBI Taxonomy" id="408172"/>
    <lineage>
        <taxon>unclassified sequences</taxon>
        <taxon>metagenomes</taxon>
        <taxon>ecological metagenomes</taxon>
    </lineage>
</organism>
<gene>
    <name evidence="2" type="ORF">METZ01_LOCUS372254</name>
</gene>
<protein>
    <submittedName>
        <fullName evidence="2">Uncharacterized protein</fullName>
    </submittedName>
</protein>
<sequence>MPAPFIFEFGLIGQGAFGGLAPGAIYLLKL</sequence>
<proteinExistence type="predicted"/>
<keyword evidence="1" id="KW-0472">Membrane</keyword>
<dbReference type="EMBL" id="UINC01135325">
    <property type="protein sequence ID" value="SVD19400.1"/>
    <property type="molecule type" value="Genomic_DNA"/>
</dbReference>
<evidence type="ECO:0000256" key="1">
    <source>
        <dbReference type="SAM" id="Phobius"/>
    </source>
</evidence>
<feature type="transmembrane region" description="Helical" evidence="1">
    <location>
        <begin position="6"/>
        <end position="28"/>
    </location>
</feature>
<name>A0A382TBA6_9ZZZZ</name>
<keyword evidence="1" id="KW-0812">Transmembrane</keyword>
<reference evidence="2" key="1">
    <citation type="submission" date="2018-05" db="EMBL/GenBank/DDBJ databases">
        <authorList>
            <person name="Lanie J.A."/>
            <person name="Ng W.-L."/>
            <person name="Kazmierczak K.M."/>
            <person name="Andrzejewski T.M."/>
            <person name="Davidsen T.M."/>
            <person name="Wayne K.J."/>
            <person name="Tettelin H."/>
            <person name="Glass J.I."/>
            <person name="Rusch D."/>
            <person name="Podicherti R."/>
            <person name="Tsui H.-C.T."/>
            <person name="Winkler M.E."/>
        </authorList>
    </citation>
    <scope>NUCLEOTIDE SEQUENCE</scope>
</reference>